<organism evidence="2 3">
    <name type="scientific">Dreissena polymorpha</name>
    <name type="common">Zebra mussel</name>
    <name type="synonym">Mytilus polymorpha</name>
    <dbReference type="NCBI Taxonomy" id="45954"/>
    <lineage>
        <taxon>Eukaryota</taxon>
        <taxon>Metazoa</taxon>
        <taxon>Spiralia</taxon>
        <taxon>Lophotrochozoa</taxon>
        <taxon>Mollusca</taxon>
        <taxon>Bivalvia</taxon>
        <taxon>Autobranchia</taxon>
        <taxon>Heteroconchia</taxon>
        <taxon>Euheterodonta</taxon>
        <taxon>Imparidentia</taxon>
        <taxon>Neoheterodontei</taxon>
        <taxon>Myida</taxon>
        <taxon>Dreissenoidea</taxon>
        <taxon>Dreissenidae</taxon>
        <taxon>Dreissena</taxon>
    </lineage>
</organism>
<reference evidence="2" key="1">
    <citation type="journal article" date="2019" name="bioRxiv">
        <title>The Genome of the Zebra Mussel, Dreissena polymorpha: A Resource for Invasive Species Research.</title>
        <authorList>
            <person name="McCartney M.A."/>
            <person name="Auch B."/>
            <person name="Kono T."/>
            <person name="Mallez S."/>
            <person name="Zhang Y."/>
            <person name="Obille A."/>
            <person name="Becker A."/>
            <person name="Abrahante J.E."/>
            <person name="Garbe J."/>
            <person name="Badalamenti J.P."/>
            <person name="Herman A."/>
            <person name="Mangelson H."/>
            <person name="Liachko I."/>
            <person name="Sullivan S."/>
            <person name="Sone E.D."/>
            <person name="Koren S."/>
            <person name="Silverstein K.A.T."/>
            <person name="Beckman K.B."/>
            <person name="Gohl D.M."/>
        </authorList>
    </citation>
    <scope>NUCLEOTIDE SEQUENCE</scope>
    <source>
        <strain evidence="2">Duluth1</strain>
        <tissue evidence="2">Whole animal</tissue>
    </source>
</reference>
<dbReference type="AlphaFoldDB" id="A0A9D4FRX3"/>
<proteinExistence type="predicted"/>
<protein>
    <submittedName>
        <fullName evidence="2">Uncharacterized protein</fullName>
    </submittedName>
</protein>
<keyword evidence="3" id="KW-1185">Reference proteome</keyword>
<dbReference type="EMBL" id="JAIWYP010000007">
    <property type="protein sequence ID" value="KAH3803131.1"/>
    <property type="molecule type" value="Genomic_DNA"/>
</dbReference>
<name>A0A9D4FRX3_DREPO</name>
<reference evidence="2" key="2">
    <citation type="submission" date="2020-11" db="EMBL/GenBank/DDBJ databases">
        <authorList>
            <person name="McCartney M.A."/>
            <person name="Auch B."/>
            <person name="Kono T."/>
            <person name="Mallez S."/>
            <person name="Becker A."/>
            <person name="Gohl D.M."/>
            <person name="Silverstein K.A.T."/>
            <person name="Koren S."/>
            <person name="Bechman K.B."/>
            <person name="Herman A."/>
            <person name="Abrahante J.E."/>
            <person name="Garbe J."/>
        </authorList>
    </citation>
    <scope>NUCLEOTIDE SEQUENCE</scope>
    <source>
        <strain evidence="2">Duluth1</strain>
        <tissue evidence="2">Whole animal</tissue>
    </source>
</reference>
<evidence type="ECO:0000256" key="1">
    <source>
        <dbReference type="SAM" id="MobiDB-lite"/>
    </source>
</evidence>
<feature type="region of interest" description="Disordered" evidence="1">
    <location>
        <begin position="1"/>
        <end position="52"/>
    </location>
</feature>
<dbReference type="Proteomes" id="UP000828390">
    <property type="component" value="Unassembled WGS sequence"/>
</dbReference>
<comment type="caution">
    <text evidence="2">The sequence shown here is derived from an EMBL/GenBank/DDBJ whole genome shotgun (WGS) entry which is preliminary data.</text>
</comment>
<evidence type="ECO:0000313" key="2">
    <source>
        <dbReference type="EMBL" id="KAH3803131.1"/>
    </source>
</evidence>
<feature type="compositionally biased region" description="Basic and acidic residues" evidence="1">
    <location>
        <begin position="27"/>
        <end position="38"/>
    </location>
</feature>
<gene>
    <name evidence="2" type="ORF">DPMN_156833</name>
</gene>
<sequence>MVIPASKRNHWVSSGLSPRGQGVTGQRHGDPRKEKGSLDRVGVVADGTVRHC</sequence>
<evidence type="ECO:0000313" key="3">
    <source>
        <dbReference type="Proteomes" id="UP000828390"/>
    </source>
</evidence>
<accession>A0A9D4FRX3</accession>